<dbReference type="SMART" id="SM00091">
    <property type="entry name" value="PAS"/>
    <property type="match status" value="2"/>
</dbReference>
<dbReference type="EC" id="2.7.13.3" evidence="2"/>
<evidence type="ECO:0000256" key="2">
    <source>
        <dbReference type="ARBA" id="ARBA00012438"/>
    </source>
</evidence>
<reference evidence="14 15" key="1">
    <citation type="submission" date="2018-10" db="EMBL/GenBank/DDBJ databases">
        <title>Phylogenomics of Brevibacillus.</title>
        <authorList>
            <person name="Dunlap C."/>
        </authorList>
    </citation>
    <scope>NUCLEOTIDE SEQUENCE [LARGE SCALE GENOMIC DNA]</scope>
    <source>
        <strain evidence="14 15">JCM 15085</strain>
    </source>
</reference>
<dbReference type="PROSITE" id="PS50112">
    <property type="entry name" value="PAS"/>
    <property type="match status" value="1"/>
</dbReference>
<evidence type="ECO:0000256" key="1">
    <source>
        <dbReference type="ARBA" id="ARBA00000085"/>
    </source>
</evidence>
<evidence type="ECO:0000256" key="9">
    <source>
        <dbReference type="PROSITE-ProRule" id="PRU00169"/>
    </source>
</evidence>
<evidence type="ECO:0000313" key="15">
    <source>
        <dbReference type="Proteomes" id="UP000281915"/>
    </source>
</evidence>
<dbReference type="SMART" id="SM00448">
    <property type="entry name" value="REC"/>
    <property type="match status" value="1"/>
</dbReference>
<dbReference type="InterPro" id="IPR003661">
    <property type="entry name" value="HisK_dim/P_dom"/>
</dbReference>
<dbReference type="GO" id="GO:0000155">
    <property type="term" value="F:phosphorelay sensor kinase activity"/>
    <property type="evidence" value="ECO:0007669"/>
    <property type="project" value="InterPro"/>
</dbReference>
<dbReference type="SMART" id="SM00387">
    <property type="entry name" value="HATPase_c"/>
    <property type="match status" value="1"/>
</dbReference>
<keyword evidence="5" id="KW-0547">Nucleotide-binding</keyword>
<dbReference type="EMBL" id="RHHT01000066">
    <property type="protein sequence ID" value="RNB70891.1"/>
    <property type="molecule type" value="Genomic_DNA"/>
</dbReference>
<dbReference type="SUPFAM" id="SSF55785">
    <property type="entry name" value="PYP-like sensor domain (PAS domain)"/>
    <property type="match status" value="2"/>
</dbReference>
<dbReference type="RefSeq" id="WP_122915358.1">
    <property type="nucleotide sequence ID" value="NZ_RHHT01000066.1"/>
</dbReference>
<feature type="modified residue" description="4-aspartylphosphate" evidence="9">
    <location>
        <position position="91"/>
    </location>
</feature>
<feature type="domain" description="Response regulatory" evidence="12">
    <location>
        <begin position="42"/>
        <end position="159"/>
    </location>
</feature>
<keyword evidence="8" id="KW-0902">Two-component regulatory system</keyword>
<evidence type="ECO:0000256" key="5">
    <source>
        <dbReference type="ARBA" id="ARBA00022741"/>
    </source>
</evidence>
<dbReference type="GO" id="GO:0005524">
    <property type="term" value="F:ATP binding"/>
    <property type="evidence" value="ECO:0007669"/>
    <property type="project" value="UniProtKB-KW"/>
</dbReference>
<feature type="region of interest" description="Disordered" evidence="10">
    <location>
        <begin position="1"/>
        <end position="21"/>
    </location>
</feature>
<name>A0A3M8C5R1_9BACL</name>
<dbReference type="InterPro" id="IPR011006">
    <property type="entry name" value="CheY-like_superfamily"/>
</dbReference>
<evidence type="ECO:0000259" key="11">
    <source>
        <dbReference type="PROSITE" id="PS50109"/>
    </source>
</evidence>
<dbReference type="Gene3D" id="1.10.287.130">
    <property type="match status" value="1"/>
</dbReference>
<dbReference type="Gene3D" id="3.30.565.10">
    <property type="entry name" value="Histidine kinase-like ATPase, C-terminal domain"/>
    <property type="match status" value="1"/>
</dbReference>
<dbReference type="InterPro" id="IPR005467">
    <property type="entry name" value="His_kinase_dom"/>
</dbReference>
<gene>
    <name evidence="14" type="ORF">EDM58_22675</name>
</gene>
<dbReference type="Gene3D" id="3.30.450.20">
    <property type="entry name" value="PAS domain"/>
    <property type="match status" value="2"/>
</dbReference>
<protein>
    <recommendedName>
        <fullName evidence="2">histidine kinase</fullName>
        <ecNumber evidence="2">2.7.13.3</ecNumber>
    </recommendedName>
</protein>
<dbReference type="SUPFAM" id="SSF52172">
    <property type="entry name" value="CheY-like"/>
    <property type="match status" value="1"/>
</dbReference>
<organism evidence="14 15">
    <name type="scientific">Brevibacillus panacihumi</name>
    <dbReference type="NCBI Taxonomy" id="497735"/>
    <lineage>
        <taxon>Bacteria</taxon>
        <taxon>Bacillati</taxon>
        <taxon>Bacillota</taxon>
        <taxon>Bacilli</taxon>
        <taxon>Bacillales</taxon>
        <taxon>Paenibacillaceae</taxon>
        <taxon>Brevibacillus</taxon>
    </lineage>
</organism>
<dbReference type="PROSITE" id="PS50109">
    <property type="entry name" value="HIS_KIN"/>
    <property type="match status" value="1"/>
</dbReference>
<dbReference type="CDD" id="cd00082">
    <property type="entry name" value="HisKA"/>
    <property type="match status" value="1"/>
</dbReference>
<feature type="compositionally biased region" description="Basic and acidic residues" evidence="10">
    <location>
        <begin position="7"/>
        <end position="19"/>
    </location>
</feature>
<proteinExistence type="predicted"/>
<accession>A0A3M8C5R1</accession>
<dbReference type="InterPro" id="IPR036097">
    <property type="entry name" value="HisK_dim/P_sf"/>
</dbReference>
<dbReference type="PANTHER" id="PTHR43547">
    <property type="entry name" value="TWO-COMPONENT HISTIDINE KINASE"/>
    <property type="match status" value="1"/>
</dbReference>
<evidence type="ECO:0000256" key="6">
    <source>
        <dbReference type="ARBA" id="ARBA00022777"/>
    </source>
</evidence>
<dbReference type="PRINTS" id="PR00344">
    <property type="entry name" value="BCTRLSENSOR"/>
</dbReference>
<dbReference type="Pfam" id="PF00072">
    <property type="entry name" value="Response_reg"/>
    <property type="match status" value="1"/>
</dbReference>
<dbReference type="InterPro" id="IPR036890">
    <property type="entry name" value="HATPase_C_sf"/>
</dbReference>
<evidence type="ECO:0000256" key="8">
    <source>
        <dbReference type="ARBA" id="ARBA00023012"/>
    </source>
</evidence>
<dbReference type="SMART" id="SM00388">
    <property type="entry name" value="HisKA"/>
    <property type="match status" value="1"/>
</dbReference>
<evidence type="ECO:0000256" key="4">
    <source>
        <dbReference type="ARBA" id="ARBA00022679"/>
    </source>
</evidence>
<evidence type="ECO:0000256" key="7">
    <source>
        <dbReference type="ARBA" id="ARBA00022840"/>
    </source>
</evidence>
<evidence type="ECO:0000259" key="12">
    <source>
        <dbReference type="PROSITE" id="PS50110"/>
    </source>
</evidence>
<dbReference type="Pfam" id="PF02518">
    <property type="entry name" value="HATPase_c"/>
    <property type="match status" value="1"/>
</dbReference>
<keyword evidence="7" id="KW-0067">ATP-binding</keyword>
<dbReference type="PANTHER" id="PTHR43547:SF2">
    <property type="entry name" value="HYBRID SIGNAL TRANSDUCTION HISTIDINE KINASE C"/>
    <property type="match status" value="1"/>
</dbReference>
<dbReference type="Gene3D" id="3.40.50.2300">
    <property type="match status" value="1"/>
</dbReference>
<comment type="caution">
    <text evidence="14">The sequence shown here is derived from an EMBL/GenBank/DDBJ whole genome shotgun (WGS) entry which is preliminary data.</text>
</comment>
<dbReference type="SMART" id="SM00086">
    <property type="entry name" value="PAC"/>
    <property type="match status" value="2"/>
</dbReference>
<evidence type="ECO:0000259" key="13">
    <source>
        <dbReference type="PROSITE" id="PS50112"/>
    </source>
</evidence>
<evidence type="ECO:0000313" key="14">
    <source>
        <dbReference type="EMBL" id="RNB70891.1"/>
    </source>
</evidence>
<dbReference type="InterPro" id="IPR001789">
    <property type="entry name" value="Sig_transdc_resp-reg_receiver"/>
</dbReference>
<keyword evidence="6" id="KW-0418">Kinase</keyword>
<sequence>MQAVMKKWTEPKNSTEKSNDAGLNWVKDSEHQENWAWNKKVNILLVDDRKENLLSLQAVLDSPRYRLVSVQSGEEALRQVLKEEFALILLDVQMPGLNGFETAKLIKQREKSRNIPIIFVTAISKATEHVLEGYKAGAIDYIFKPFHPDTLVMKVEGFVQLYLQQQQIAFQREMLHSRTMELEEANDRYLRTLQELIKSEALSRTIVDTSVDTIITFDENRLILSLNPVVWPMFGYRPHEVLNKPINQLLALPFHSDDYVLDKIVETVAVRKDQSSFPVEIQLGKTTIEQRDIYVCSVRDISERKQLEIERKHQYDRLEVLVRERTKQLAASQEQFQKIFQSSPCMIAIRSCEDGAYIDVNQSWIDIMQYTYEEVKDSTEDKLILAREYSWQKRPLDLEEAVRNEKIQYLTKSNELREGLLSTEIIYIQDKRSILSVITDITERVYLEKEMARLDRLHLIGEMAAGIAHEIRNPMTTVRGFLQLAKNSRDSSALQFVDLMLAELDRANVIITEFLTLAKNKTNEMTRQHLEDALETLLPLIQAEAVLSGKNVHIDWKKCPEVYLDGKEIRQLFLNLALNGLEAMPPGKTLTIKIYEQDGEVVLEVTDEGTGIQEELLEKIWTPFFTTKEKGTGLGLAVCYSVANRHRAKIEVKSSSSGTSFFVRFKSCDTICEIN</sequence>
<dbReference type="InterPro" id="IPR035965">
    <property type="entry name" value="PAS-like_dom_sf"/>
</dbReference>
<dbReference type="SUPFAM" id="SSF55874">
    <property type="entry name" value="ATPase domain of HSP90 chaperone/DNA topoisomerase II/histidine kinase"/>
    <property type="match status" value="1"/>
</dbReference>
<dbReference type="InterPro" id="IPR001610">
    <property type="entry name" value="PAC"/>
</dbReference>
<feature type="domain" description="Histidine kinase" evidence="11">
    <location>
        <begin position="466"/>
        <end position="669"/>
    </location>
</feature>
<dbReference type="Pfam" id="PF00512">
    <property type="entry name" value="HisKA"/>
    <property type="match status" value="1"/>
</dbReference>
<feature type="domain" description="PAS" evidence="13">
    <location>
        <begin position="199"/>
        <end position="258"/>
    </location>
</feature>
<evidence type="ECO:0000256" key="3">
    <source>
        <dbReference type="ARBA" id="ARBA00022553"/>
    </source>
</evidence>
<dbReference type="InterPro" id="IPR003594">
    <property type="entry name" value="HATPase_dom"/>
</dbReference>
<dbReference type="AlphaFoldDB" id="A0A3M8C5R1"/>
<dbReference type="PROSITE" id="PS50110">
    <property type="entry name" value="RESPONSE_REGULATORY"/>
    <property type="match status" value="1"/>
</dbReference>
<evidence type="ECO:0000256" key="10">
    <source>
        <dbReference type="SAM" id="MobiDB-lite"/>
    </source>
</evidence>
<dbReference type="InterPro" id="IPR004358">
    <property type="entry name" value="Sig_transdc_His_kin-like_C"/>
</dbReference>
<comment type="catalytic activity">
    <reaction evidence="1">
        <text>ATP + protein L-histidine = ADP + protein N-phospho-L-histidine.</text>
        <dbReference type="EC" id="2.7.13.3"/>
    </reaction>
</comment>
<keyword evidence="4" id="KW-0808">Transferase</keyword>
<dbReference type="Pfam" id="PF13426">
    <property type="entry name" value="PAS_9"/>
    <property type="match status" value="2"/>
</dbReference>
<dbReference type="SUPFAM" id="SSF47384">
    <property type="entry name" value="Homodimeric domain of signal transducing histidine kinase"/>
    <property type="match status" value="1"/>
</dbReference>
<dbReference type="InterPro" id="IPR000014">
    <property type="entry name" value="PAS"/>
</dbReference>
<dbReference type="Proteomes" id="UP000281915">
    <property type="component" value="Unassembled WGS sequence"/>
</dbReference>
<dbReference type="CDD" id="cd00130">
    <property type="entry name" value="PAS"/>
    <property type="match status" value="1"/>
</dbReference>
<keyword evidence="3 9" id="KW-0597">Phosphoprotein</keyword>
<dbReference type="NCBIfam" id="TIGR00229">
    <property type="entry name" value="sensory_box"/>
    <property type="match status" value="2"/>
</dbReference>